<feature type="transmembrane region" description="Helical" evidence="8">
    <location>
        <begin position="209"/>
        <end position="233"/>
    </location>
</feature>
<gene>
    <name evidence="10" type="primary">rarD</name>
    <name evidence="10" type="ORF">JR050_04015</name>
</gene>
<comment type="subcellular location">
    <subcellularLocation>
        <location evidence="1">Cell membrane</location>
        <topology evidence="1">Multi-pass membrane protein</topology>
    </subcellularLocation>
</comment>
<name>A0ABS2DEH8_9BACI</name>
<keyword evidence="7 8" id="KW-0472">Membrane</keyword>
<dbReference type="InterPro" id="IPR000620">
    <property type="entry name" value="EamA_dom"/>
</dbReference>
<dbReference type="PANTHER" id="PTHR22911:SF137">
    <property type="entry name" value="SOLUTE CARRIER FAMILY 35 MEMBER G2-RELATED"/>
    <property type="match status" value="1"/>
</dbReference>
<protein>
    <submittedName>
        <fullName evidence="10">EamA family transporter RarD</fullName>
    </submittedName>
</protein>
<evidence type="ECO:0000256" key="4">
    <source>
        <dbReference type="ARBA" id="ARBA00022475"/>
    </source>
</evidence>
<feature type="transmembrane region" description="Helical" evidence="8">
    <location>
        <begin position="183"/>
        <end position="203"/>
    </location>
</feature>
<evidence type="ECO:0000256" key="5">
    <source>
        <dbReference type="ARBA" id="ARBA00022692"/>
    </source>
</evidence>
<dbReference type="RefSeq" id="WP_204202221.1">
    <property type="nucleotide sequence ID" value="NZ_JAFELM010000016.1"/>
</dbReference>
<organism evidence="10 11">
    <name type="scientific">Bacillus suaedaesalsae</name>
    <dbReference type="NCBI Taxonomy" id="2810349"/>
    <lineage>
        <taxon>Bacteria</taxon>
        <taxon>Bacillati</taxon>
        <taxon>Bacillota</taxon>
        <taxon>Bacilli</taxon>
        <taxon>Bacillales</taxon>
        <taxon>Bacillaceae</taxon>
        <taxon>Bacillus</taxon>
    </lineage>
</organism>
<feature type="transmembrane region" description="Helical" evidence="8">
    <location>
        <begin position="39"/>
        <end position="57"/>
    </location>
</feature>
<feature type="transmembrane region" description="Helical" evidence="8">
    <location>
        <begin position="154"/>
        <end position="171"/>
    </location>
</feature>
<evidence type="ECO:0000256" key="1">
    <source>
        <dbReference type="ARBA" id="ARBA00004651"/>
    </source>
</evidence>
<proteinExistence type="inferred from homology"/>
<sequence length="310" mass="34530">MNNNTQGAGIIAAALSYVIWGFLPLYWKLLDHVSASEILAHRIVWSFVFMIVILLIANKLKLFWTDVKELITNRKRFIAITSASIIISLNWVLYIWAVNTDQVVQASLGYYINPLISILLGIFVLKERLTFWQTISFALATVGVLYLTIHFGTIPWIALLLAISFGIYGLIKKMVNLSPMTGLAIETMLITPIALLFLSFIQIDGTGKFASGTLDSLLLLGAGVATAVPLLLFASGAKKIPLSMIGFLQYIAPTLMLIIGVFLYHEPFTKYHLIAFVCIWSALAIYYLSKSKIFVALETKMLAHKKKYTA</sequence>
<feature type="transmembrane region" description="Helical" evidence="8">
    <location>
        <begin position="271"/>
        <end position="288"/>
    </location>
</feature>
<dbReference type="NCBIfam" id="TIGR00688">
    <property type="entry name" value="rarD"/>
    <property type="match status" value="1"/>
</dbReference>
<keyword evidence="4" id="KW-1003">Cell membrane</keyword>
<evidence type="ECO:0000313" key="10">
    <source>
        <dbReference type="EMBL" id="MBM6616848.1"/>
    </source>
</evidence>
<comment type="similarity">
    <text evidence="2">Belongs to the EamA transporter family.</text>
</comment>
<feature type="transmembrane region" description="Helical" evidence="8">
    <location>
        <begin position="108"/>
        <end position="125"/>
    </location>
</feature>
<dbReference type="InterPro" id="IPR037185">
    <property type="entry name" value="EmrE-like"/>
</dbReference>
<keyword evidence="11" id="KW-1185">Reference proteome</keyword>
<feature type="transmembrane region" description="Helical" evidence="8">
    <location>
        <begin position="130"/>
        <end position="148"/>
    </location>
</feature>
<evidence type="ECO:0000259" key="9">
    <source>
        <dbReference type="Pfam" id="PF00892"/>
    </source>
</evidence>
<evidence type="ECO:0000256" key="3">
    <source>
        <dbReference type="ARBA" id="ARBA00022448"/>
    </source>
</evidence>
<dbReference type="InterPro" id="IPR004626">
    <property type="entry name" value="RarD"/>
</dbReference>
<comment type="caution">
    <text evidence="10">The sequence shown here is derived from an EMBL/GenBank/DDBJ whole genome shotgun (WGS) entry which is preliminary data.</text>
</comment>
<feature type="transmembrane region" description="Helical" evidence="8">
    <location>
        <begin position="7"/>
        <end position="27"/>
    </location>
</feature>
<dbReference type="Proteomes" id="UP001518925">
    <property type="component" value="Unassembled WGS sequence"/>
</dbReference>
<dbReference type="EMBL" id="JAFELM010000016">
    <property type="protein sequence ID" value="MBM6616848.1"/>
    <property type="molecule type" value="Genomic_DNA"/>
</dbReference>
<reference evidence="10 11" key="1">
    <citation type="submission" date="2021-02" db="EMBL/GenBank/DDBJ databases">
        <title>Bacillus sp. RD4P76, an endophyte from a halophyte.</title>
        <authorList>
            <person name="Sun J.-Q."/>
        </authorList>
    </citation>
    <scope>NUCLEOTIDE SEQUENCE [LARGE SCALE GENOMIC DNA]</scope>
    <source>
        <strain evidence="10 11">RD4P76</strain>
    </source>
</reference>
<dbReference type="Pfam" id="PF00892">
    <property type="entry name" value="EamA"/>
    <property type="match status" value="2"/>
</dbReference>
<keyword evidence="6 8" id="KW-1133">Transmembrane helix</keyword>
<feature type="domain" description="EamA" evidence="9">
    <location>
        <begin position="157"/>
        <end position="286"/>
    </location>
</feature>
<evidence type="ECO:0000256" key="8">
    <source>
        <dbReference type="SAM" id="Phobius"/>
    </source>
</evidence>
<evidence type="ECO:0000256" key="7">
    <source>
        <dbReference type="ARBA" id="ARBA00023136"/>
    </source>
</evidence>
<feature type="transmembrane region" description="Helical" evidence="8">
    <location>
        <begin position="77"/>
        <end position="96"/>
    </location>
</feature>
<keyword evidence="5 8" id="KW-0812">Transmembrane</keyword>
<dbReference type="SUPFAM" id="SSF103481">
    <property type="entry name" value="Multidrug resistance efflux transporter EmrE"/>
    <property type="match status" value="2"/>
</dbReference>
<evidence type="ECO:0000256" key="2">
    <source>
        <dbReference type="ARBA" id="ARBA00007362"/>
    </source>
</evidence>
<feature type="domain" description="EamA" evidence="9">
    <location>
        <begin position="8"/>
        <end position="148"/>
    </location>
</feature>
<evidence type="ECO:0000313" key="11">
    <source>
        <dbReference type="Proteomes" id="UP001518925"/>
    </source>
</evidence>
<evidence type="ECO:0000256" key="6">
    <source>
        <dbReference type="ARBA" id="ARBA00022989"/>
    </source>
</evidence>
<accession>A0ABS2DEH8</accession>
<keyword evidence="3" id="KW-0813">Transport</keyword>
<feature type="transmembrane region" description="Helical" evidence="8">
    <location>
        <begin position="245"/>
        <end position="265"/>
    </location>
</feature>
<dbReference type="PANTHER" id="PTHR22911">
    <property type="entry name" value="ACYL-MALONYL CONDENSING ENZYME-RELATED"/>
    <property type="match status" value="1"/>
</dbReference>